<gene>
    <name evidence="8" type="ORF">ACFSUL_01010</name>
</gene>
<comment type="subcellular location">
    <subcellularLocation>
        <location evidence="1">Bacterial flagellum</location>
    </subcellularLocation>
</comment>
<evidence type="ECO:0000313" key="8">
    <source>
        <dbReference type="EMBL" id="MFD2679321.1"/>
    </source>
</evidence>
<evidence type="ECO:0000313" key="9">
    <source>
        <dbReference type="Proteomes" id="UP001597506"/>
    </source>
</evidence>
<feature type="domain" description="Flagellar hook-associated protein 2 N-terminal" evidence="7">
    <location>
        <begin position="8"/>
        <end position="104"/>
    </location>
</feature>
<dbReference type="Proteomes" id="UP001597506">
    <property type="component" value="Unassembled WGS sequence"/>
</dbReference>
<dbReference type="InterPro" id="IPR003481">
    <property type="entry name" value="FliD_N"/>
</dbReference>
<dbReference type="RefSeq" id="WP_377931867.1">
    <property type="nucleotide sequence ID" value="NZ_JBHUMF010000002.1"/>
</dbReference>
<evidence type="ECO:0000256" key="4">
    <source>
        <dbReference type="ARBA" id="ARBA00023143"/>
    </source>
</evidence>
<accession>A0ABW5RMF5</accession>
<evidence type="ECO:0000256" key="1">
    <source>
        <dbReference type="ARBA" id="ARBA00004365"/>
    </source>
</evidence>
<evidence type="ECO:0000256" key="3">
    <source>
        <dbReference type="ARBA" id="ARBA00011255"/>
    </source>
</evidence>
<evidence type="ECO:0000256" key="6">
    <source>
        <dbReference type="ARBA" id="ARBA00033192"/>
    </source>
</evidence>
<keyword evidence="8" id="KW-0966">Cell projection</keyword>
<comment type="subunit">
    <text evidence="3">Homopentamer.</text>
</comment>
<protein>
    <recommendedName>
        <fullName evidence="6">Filament cap protein</fullName>
    </recommendedName>
    <alternativeName>
        <fullName evidence="5">Flagellar cap protein</fullName>
    </alternativeName>
</protein>
<proteinExistence type="inferred from homology"/>
<keyword evidence="9" id="KW-1185">Reference proteome</keyword>
<keyword evidence="4" id="KW-0975">Bacterial flagellum</keyword>
<evidence type="ECO:0000256" key="5">
    <source>
        <dbReference type="ARBA" id="ARBA00033074"/>
    </source>
</evidence>
<comment type="similarity">
    <text evidence="2">Belongs to the FliD family.</text>
</comment>
<sequence>MRIGGLASGMDIDSIVSDLMKAERIPLDKLKQEKQILEWKRDDYREINTLLLDFRSELTEMKYTRNFRARTTSSTDESKVTATASTAASQASYTINNVTQLASAATKVSSGTLSETRGQVPRPTIFFHPLV</sequence>
<dbReference type="Pfam" id="PF02465">
    <property type="entry name" value="FliD_N"/>
    <property type="match status" value="1"/>
</dbReference>
<dbReference type="PANTHER" id="PTHR30288:SF0">
    <property type="entry name" value="FLAGELLAR HOOK-ASSOCIATED PROTEIN 2"/>
    <property type="match status" value="1"/>
</dbReference>
<comment type="caution">
    <text evidence="8">The sequence shown here is derived from an EMBL/GenBank/DDBJ whole genome shotgun (WGS) entry which is preliminary data.</text>
</comment>
<dbReference type="PANTHER" id="PTHR30288">
    <property type="entry name" value="FLAGELLAR CAP/ASSEMBLY PROTEIN FLID"/>
    <property type="match status" value="1"/>
</dbReference>
<keyword evidence="8" id="KW-0282">Flagellum</keyword>
<keyword evidence="8" id="KW-0969">Cilium</keyword>
<dbReference type="InterPro" id="IPR040026">
    <property type="entry name" value="FliD"/>
</dbReference>
<name>A0ABW5RMF5_9BACI</name>
<reference evidence="9" key="1">
    <citation type="journal article" date="2019" name="Int. J. Syst. Evol. Microbiol.">
        <title>The Global Catalogue of Microorganisms (GCM) 10K type strain sequencing project: providing services to taxonomists for standard genome sequencing and annotation.</title>
        <authorList>
            <consortium name="The Broad Institute Genomics Platform"/>
            <consortium name="The Broad Institute Genome Sequencing Center for Infectious Disease"/>
            <person name="Wu L."/>
            <person name="Ma J."/>
        </authorList>
    </citation>
    <scope>NUCLEOTIDE SEQUENCE [LARGE SCALE GENOMIC DNA]</scope>
    <source>
        <strain evidence="9">KCTC 3913</strain>
    </source>
</reference>
<evidence type="ECO:0000259" key="7">
    <source>
        <dbReference type="Pfam" id="PF02465"/>
    </source>
</evidence>
<evidence type="ECO:0000256" key="2">
    <source>
        <dbReference type="ARBA" id="ARBA00009764"/>
    </source>
</evidence>
<dbReference type="EMBL" id="JBHUMF010000002">
    <property type="protein sequence ID" value="MFD2679321.1"/>
    <property type="molecule type" value="Genomic_DNA"/>
</dbReference>
<organism evidence="8 9">
    <name type="scientific">Bacillus seohaeanensis</name>
    <dbReference type="NCBI Taxonomy" id="284580"/>
    <lineage>
        <taxon>Bacteria</taxon>
        <taxon>Bacillati</taxon>
        <taxon>Bacillota</taxon>
        <taxon>Bacilli</taxon>
        <taxon>Bacillales</taxon>
        <taxon>Bacillaceae</taxon>
        <taxon>Bacillus</taxon>
    </lineage>
</organism>